<dbReference type="SMART" id="SM00091">
    <property type="entry name" value="PAS"/>
    <property type="match status" value="1"/>
</dbReference>
<dbReference type="AlphaFoldDB" id="A0A6M5YT17"/>
<dbReference type="Gene3D" id="3.40.50.2300">
    <property type="match status" value="1"/>
</dbReference>
<dbReference type="PANTHER" id="PTHR43065:SF42">
    <property type="entry name" value="TWO-COMPONENT SENSOR PPRA"/>
    <property type="match status" value="1"/>
</dbReference>
<dbReference type="CDD" id="cd17534">
    <property type="entry name" value="REC_DC-like"/>
    <property type="match status" value="1"/>
</dbReference>
<name>A0A6M5YT17_9BACT</name>
<dbReference type="InterPro" id="IPR013656">
    <property type="entry name" value="PAS_4"/>
</dbReference>
<dbReference type="RefSeq" id="WP_227254949.1">
    <property type="nucleotide sequence ID" value="NZ_CP053452.2"/>
</dbReference>
<dbReference type="EC" id="2.7.13.3" evidence="2"/>
<dbReference type="InterPro" id="IPR011006">
    <property type="entry name" value="CheY-like_superfamily"/>
</dbReference>
<dbReference type="CDD" id="cd00082">
    <property type="entry name" value="HisKA"/>
    <property type="match status" value="1"/>
</dbReference>
<dbReference type="SUPFAM" id="SSF55874">
    <property type="entry name" value="ATPase domain of HSP90 chaperone/DNA topoisomerase II/histidine kinase"/>
    <property type="match status" value="1"/>
</dbReference>
<dbReference type="Pfam" id="PF02518">
    <property type="entry name" value="HATPase_c"/>
    <property type="match status" value="1"/>
</dbReference>
<keyword evidence="3 4" id="KW-0597">Phosphoprotein</keyword>
<evidence type="ECO:0000313" key="11">
    <source>
        <dbReference type="Proteomes" id="UP000503447"/>
    </source>
</evidence>
<gene>
    <name evidence="10" type="ORF">FTUN_4123</name>
</gene>
<evidence type="ECO:0000259" key="7">
    <source>
        <dbReference type="PROSITE" id="PS50110"/>
    </source>
</evidence>
<evidence type="ECO:0000256" key="4">
    <source>
        <dbReference type="PROSITE-ProRule" id="PRU00169"/>
    </source>
</evidence>
<dbReference type="PROSITE" id="PS50109">
    <property type="entry name" value="HIS_KIN"/>
    <property type="match status" value="1"/>
</dbReference>
<reference evidence="11" key="1">
    <citation type="submission" date="2020-05" db="EMBL/GenBank/DDBJ databases">
        <title>Frigoriglobus tundricola gen. nov., sp. nov., a psychrotolerant cellulolytic planctomycete of the family Gemmataceae with two divergent copies of 16S rRNA gene.</title>
        <authorList>
            <person name="Kulichevskaya I.S."/>
            <person name="Ivanova A.A."/>
            <person name="Naumoff D.G."/>
            <person name="Beletsky A.V."/>
            <person name="Rijpstra W.I.C."/>
            <person name="Sinninghe Damste J.S."/>
            <person name="Mardanov A.V."/>
            <person name="Ravin N.V."/>
            <person name="Dedysh S.N."/>
        </authorList>
    </citation>
    <scope>NUCLEOTIDE SEQUENCE [LARGE SCALE GENOMIC DNA]</scope>
    <source>
        <strain evidence="11">PL17</strain>
    </source>
</reference>
<dbReference type="SUPFAM" id="SSF52172">
    <property type="entry name" value="CheY-like"/>
    <property type="match status" value="1"/>
</dbReference>
<dbReference type="Proteomes" id="UP000503447">
    <property type="component" value="Chromosome"/>
</dbReference>
<dbReference type="PROSITE" id="PS50110">
    <property type="entry name" value="RESPONSE_REGULATORY"/>
    <property type="match status" value="1"/>
</dbReference>
<comment type="catalytic activity">
    <reaction evidence="1">
        <text>ATP + protein L-histidine = ADP + protein N-phospho-L-histidine.</text>
        <dbReference type="EC" id="2.7.13.3"/>
    </reaction>
</comment>
<dbReference type="GO" id="GO:0000155">
    <property type="term" value="F:phosphorelay sensor kinase activity"/>
    <property type="evidence" value="ECO:0007669"/>
    <property type="project" value="InterPro"/>
</dbReference>
<dbReference type="Pfam" id="PF00072">
    <property type="entry name" value="Response_reg"/>
    <property type="match status" value="1"/>
</dbReference>
<dbReference type="InterPro" id="IPR036097">
    <property type="entry name" value="HisK_dim/P_sf"/>
</dbReference>
<dbReference type="Gene3D" id="3.30.450.20">
    <property type="entry name" value="PAS domain"/>
    <property type="match status" value="1"/>
</dbReference>
<feature type="region of interest" description="Disordered" evidence="5">
    <location>
        <begin position="501"/>
        <end position="520"/>
    </location>
</feature>
<dbReference type="KEGG" id="ftj:FTUN_4123"/>
<feature type="domain" description="PAC" evidence="9">
    <location>
        <begin position="210"/>
        <end position="262"/>
    </location>
</feature>
<evidence type="ECO:0000256" key="1">
    <source>
        <dbReference type="ARBA" id="ARBA00000085"/>
    </source>
</evidence>
<evidence type="ECO:0000256" key="3">
    <source>
        <dbReference type="ARBA" id="ARBA00022553"/>
    </source>
</evidence>
<sequence>MSPATVLIVEDERIIAKGLEKRLKGLGYAVAGSVATGADAVRAAVELRPDIVLMDINLGTGMDGIEAAGLVRARARVPVVFLTAFSDDATIQRAKLTEPFGYVLKPYEDKDLQTAIEIGLYKHRADRRVAENEQWLAATLGSIGDGVIATDERGRVRFLNALAEHLTGWAQAEALGRDVGEVFRVVAEADRGPVPNPALEALAHGRPTALAAGAVLIDRAGGERPVDDSAAPIRDAAGNVSGAVLVFRDVTERRRLEAHLRQAQKMEAVGRLAGGIAHDFNNIMTVITGFSEVLRNDDLPAEQRHEFLSHIAAAGEQAAALTRQIMAFSRKQMLVPCVLDLNVVVRRMEAMIERLVGSDVVLATDLAPDLGAVNADPTQVAQVLLNLAANARDAMPKPGGGRLTIATANVDFARPPAAHPGLVPGRYAALSVTDTGAGMPPDVLAQVFEPFFTTKEFGQGTGLGLATVYGIVTQSGGHIDAASAPGRGTTFRVLLPVCAAPPPAPARGRSPPGRAVKRRS</sequence>
<dbReference type="SUPFAM" id="SSF55785">
    <property type="entry name" value="PYP-like sensor domain (PAS domain)"/>
    <property type="match status" value="1"/>
</dbReference>
<feature type="domain" description="PAS" evidence="8">
    <location>
        <begin position="132"/>
        <end position="205"/>
    </location>
</feature>
<dbReference type="SMART" id="SM00387">
    <property type="entry name" value="HATPase_c"/>
    <property type="match status" value="1"/>
</dbReference>
<proteinExistence type="predicted"/>
<dbReference type="InterPro" id="IPR004358">
    <property type="entry name" value="Sig_transdc_His_kin-like_C"/>
</dbReference>
<dbReference type="InterPro" id="IPR001789">
    <property type="entry name" value="Sig_transdc_resp-reg_receiver"/>
</dbReference>
<organism evidence="10 11">
    <name type="scientific">Frigoriglobus tundricola</name>
    <dbReference type="NCBI Taxonomy" id="2774151"/>
    <lineage>
        <taxon>Bacteria</taxon>
        <taxon>Pseudomonadati</taxon>
        <taxon>Planctomycetota</taxon>
        <taxon>Planctomycetia</taxon>
        <taxon>Gemmatales</taxon>
        <taxon>Gemmataceae</taxon>
        <taxon>Frigoriglobus</taxon>
    </lineage>
</organism>
<protein>
    <recommendedName>
        <fullName evidence="2">histidine kinase</fullName>
        <ecNumber evidence="2">2.7.13.3</ecNumber>
    </recommendedName>
</protein>
<dbReference type="Gene3D" id="1.10.287.130">
    <property type="match status" value="1"/>
</dbReference>
<dbReference type="CDD" id="cd00130">
    <property type="entry name" value="PAS"/>
    <property type="match status" value="1"/>
</dbReference>
<dbReference type="EMBL" id="CP053452">
    <property type="protein sequence ID" value="QJW96566.1"/>
    <property type="molecule type" value="Genomic_DNA"/>
</dbReference>
<dbReference type="Pfam" id="PF00512">
    <property type="entry name" value="HisKA"/>
    <property type="match status" value="1"/>
</dbReference>
<feature type="domain" description="Response regulatory" evidence="7">
    <location>
        <begin position="5"/>
        <end position="120"/>
    </location>
</feature>
<evidence type="ECO:0000259" key="6">
    <source>
        <dbReference type="PROSITE" id="PS50109"/>
    </source>
</evidence>
<dbReference type="SUPFAM" id="SSF47384">
    <property type="entry name" value="Homodimeric domain of signal transducing histidine kinase"/>
    <property type="match status" value="1"/>
</dbReference>
<evidence type="ECO:0000256" key="5">
    <source>
        <dbReference type="SAM" id="MobiDB-lite"/>
    </source>
</evidence>
<dbReference type="InterPro" id="IPR035965">
    <property type="entry name" value="PAS-like_dom_sf"/>
</dbReference>
<dbReference type="InterPro" id="IPR005467">
    <property type="entry name" value="His_kinase_dom"/>
</dbReference>
<dbReference type="InterPro" id="IPR000014">
    <property type="entry name" value="PAS"/>
</dbReference>
<accession>A0A6M5YT17</accession>
<dbReference type="InterPro" id="IPR036890">
    <property type="entry name" value="HATPase_C_sf"/>
</dbReference>
<keyword evidence="11" id="KW-1185">Reference proteome</keyword>
<dbReference type="InterPro" id="IPR003594">
    <property type="entry name" value="HATPase_dom"/>
</dbReference>
<evidence type="ECO:0000259" key="8">
    <source>
        <dbReference type="PROSITE" id="PS50112"/>
    </source>
</evidence>
<dbReference type="Pfam" id="PF08448">
    <property type="entry name" value="PAS_4"/>
    <property type="match status" value="1"/>
</dbReference>
<feature type="modified residue" description="4-aspartylphosphate" evidence="4">
    <location>
        <position position="55"/>
    </location>
</feature>
<feature type="domain" description="Histidine kinase" evidence="6">
    <location>
        <begin position="275"/>
        <end position="499"/>
    </location>
</feature>
<dbReference type="InterPro" id="IPR000700">
    <property type="entry name" value="PAS-assoc_C"/>
</dbReference>
<dbReference type="SMART" id="SM00448">
    <property type="entry name" value="REC"/>
    <property type="match status" value="1"/>
</dbReference>
<dbReference type="PRINTS" id="PR00344">
    <property type="entry name" value="BCTRLSENSOR"/>
</dbReference>
<dbReference type="PROSITE" id="PS50113">
    <property type="entry name" value="PAC"/>
    <property type="match status" value="1"/>
</dbReference>
<evidence type="ECO:0000256" key="2">
    <source>
        <dbReference type="ARBA" id="ARBA00012438"/>
    </source>
</evidence>
<dbReference type="NCBIfam" id="TIGR00229">
    <property type="entry name" value="sensory_box"/>
    <property type="match status" value="1"/>
</dbReference>
<dbReference type="PROSITE" id="PS50112">
    <property type="entry name" value="PAS"/>
    <property type="match status" value="1"/>
</dbReference>
<dbReference type="Gene3D" id="3.30.565.10">
    <property type="entry name" value="Histidine kinase-like ATPase, C-terminal domain"/>
    <property type="match status" value="1"/>
</dbReference>
<evidence type="ECO:0000313" key="10">
    <source>
        <dbReference type="EMBL" id="QJW96566.1"/>
    </source>
</evidence>
<dbReference type="InterPro" id="IPR003661">
    <property type="entry name" value="HisK_dim/P_dom"/>
</dbReference>
<dbReference type="SMART" id="SM00388">
    <property type="entry name" value="HisKA"/>
    <property type="match status" value="1"/>
</dbReference>
<evidence type="ECO:0000259" key="9">
    <source>
        <dbReference type="PROSITE" id="PS50113"/>
    </source>
</evidence>
<dbReference type="PANTHER" id="PTHR43065">
    <property type="entry name" value="SENSOR HISTIDINE KINASE"/>
    <property type="match status" value="1"/>
</dbReference>